<evidence type="ECO:0000313" key="2">
    <source>
        <dbReference type="Proteomes" id="UP000195667"/>
    </source>
</evidence>
<accession>A0A1R4HCD0</accession>
<dbReference type="InterPro" id="IPR038604">
    <property type="entry name" value="HopJ_sf"/>
</dbReference>
<dbReference type="EMBL" id="FUKI01000126">
    <property type="protein sequence ID" value="SJM93902.1"/>
    <property type="molecule type" value="Genomic_DNA"/>
</dbReference>
<gene>
    <name evidence="1" type="ORF">CRENPOLYSF1_50016</name>
</gene>
<dbReference type="RefSeq" id="WP_087144060.1">
    <property type="nucleotide sequence ID" value="NZ_FUKI01000126.1"/>
</dbReference>
<dbReference type="OrthoDB" id="9790826at2"/>
<dbReference type="Proteomes" id="UP000195667">
    <property type="component" value="Unassembled WGS sequence"/>
</dbReference>
<dbReference type="Gene3D" id="3.20.160.10">
    <property type="entry name" value="vpa0580 domain like"/>
    <property type="match status" value="1"/>
</dbReference>
<dbReference type="Pfam" id="PF08888">
    <property type="entry name" value="HopJ"/>
    <property type="match status" value="1"/>
</dbReference>
<keyword evidence="2" id="KW-1185">Reference proteome</keyword>
<dbReference type="InterPro" id="IPR014984">
    <property type="entry name" value="HopJ"/>
</dbReference>
<reference evidence="2" key="1">
    <citation type="submission" date="2017-02" db="EMBL/GenBank/DDBJ databases">
        <authorList>
            <person name="Daims H."/>
        </authorList>
    </citation>
    <scope>NUCLEOTIDE SEQUENCE [LARGE SCALE GENOMIC DNA]</scope>
</reference>
<organism evidence="1 2">
    <name type="scientific">Crenothrix polyspora</name>
    <dbReference type="NCBI Taxonomy" id="360316"/>
    <lineage>
        <taxon>Bacteria</taxon>
        <taxon>Pseudomonadati</taxon>
        <taxon>Pseudomonadota</taxon>
        <taxon>Gammaproteobacteria</taxon>
        <taxon>Methylococcales</taxon>
        <taxon>Crenotrichaceae</taxon>
        <taxon>Crenothrix</taxon>
    </lineage>
</organism>
<evidence type="ECO:0000313" key="1">
    <source>
        <dbReference type="EMBL" id="SJM93902.1"/>
    </source>
</evidence>
<name>A0A1R4HCD0_9GAMM</name>
<sequence>MTLALFIKKIQNNQTITFDETITIISKNYHYSPAEFTNGSLVNSAGTNEGSCKIFAFAMQNNLDKQQTLALFGDYYRNDVLNDPDGTGHQNIRNFMRYGWDGLQFNGNPLTAK</sequence>
<dbReference type="AlphaFoldDB" id="A0A1R4HCD0"/>
<protein>
    <submittedName>
        <fullName evidence="1">HopJ type III effector protein</fullName>
    </submittedName>
</protein>
<proteinExistence type="predicted"/>